<dbReference type="Proteomes" id="UP000249056">
    <property type="component" value="Unassembled WGS sequence"/>
</dbReference>
<accession>A0A395IQS7</accession>
<dbReference type="PANTHER" id="PTHR23003:SF3">
    <property type="entry name" value="FI21236P1-RELATED"/>
    <property type="match status" value="1"/>
</dbReference>
<dbReference type="InterPro" id="IPR050374">
    <property type="entry name" value="RRT5_SRSF_SR"/>
</dbReference>
<proteinExistence type="predicted"/>
<evidence type="ECO:0000313" key="5">
    <source>
        <dbReference type="EMBL" id="RAL61958.1"/>
    </source>
</evidence>
<dbReference type="PROSITE" id="PS50102">
    <property type="entry name" value="RRM"/>
    <property type="match status" value="3"/>
</dbReference>
<feature type="compositionally biased region" description="Basic residues" evidence="3">
    <location>
        <begin position="659"/>
        <end position="672"/>
    </location>
</feature>
<name>A0A395IQS7_9HELO</name>
<dbReference type="GO" id="GO:0003729">
    <property type="term" value="F:mRNA binding"/>
    <property type="evidence" value="ECO:0007669"/>
    <property type="project" value="TreeGrafter"/>
</dbReference>
<dbReference type="GO" id="GO:0005634">
    <property type="term" value="C:nucleus"/>
    <property type="evidence" value="ECO:0007669"/>
    <property type="project" value="TreeGrafter"/>
</dbReference>
<feature type="domain" description="RRM" evidence="4">
    <location>
        <begin position="132"/>
        <end position="211"/>
    </location>
</feature>
<dbReference type="Pfam" id="PF00076">
    <property type="entry name" value="RRM_1"/>
    <property type="match status" value="3"/>
</dbReference>
<evidence type="ECO:0000256" key="3">
    <source>
        <dbReference type="SAM" id="MobiDB-lite"/>
    </source>
</evidence>
<feature type="region of interest" description="Disordered" evidence="3">
    <location>
        <begin position="31"/>
        <end position="106"/>
    </location>
</feature>
<keyword evidence="1 2" id="KW-0694">RNA-binding</keyword>
<dbReference type="OrthoDB" id="1049195at2759"/>
<comment type="caution">
    <text evidence="5">The sequence shown here is derived from an EMBL/GenBank/DDBJ whole genome shotgun (WGS) entry which is preliminary data.</text>
</comment>
<feature type="compositionally biased region" description="Low complexity" evidence="3">
    <location>
        <begin position="897"/>
        <end position="907"/>
    </location>
</feature>
<evidence type="ECO:0000256" key="2">
    <source>
        <dbReference type="PROSITE-ProRule" id="PRU00176"/>
    </source>
</evidence>
<keyword evidence="6" id="KW-1185">Reference proteome</keyword>
<feature type="region of interest" description="Disordered" evidence="3">
    <location>
        <begin position="897"/>
        <end position="916"/>
    </location>
</feature>
<dbReference type="AlphaFoldDB" id="A0A395IQS7"/>
<feature type="compositionally biased region" description="Gly residues" evidence="3">
    <location>
        <begin position="220"/>
        <end position="243"/>
    </location>
</feature>
<evidence type="ECO:0000259" key="4">
    <source>
        <dbReference type="PROSITE" id="PS50102"/>
    </source>
</evidence>
<feature type="compositionally biased region" description="Basic and acidic residues" evidence="3">
    <location>
        <begin position="32"/>
        <end position="46"/>
    </location>
</feature>
<dbReference type="FunFam" id="3.30.70.330:FF:000145">
    <property type="entry name" value="Putative RNP domain-containing protein"/>
    <property type="match status" value="1"/>
</dbReference>
<sequence length="916" mass="98302">MHGHGHGHGAWGVDVIGDWFKAARREKNRRYTMADDSYRPQRERSRSPRRQRSRSPGRTQRRRSYSPRSRSRSRDEHRRNDRRSRSPMSGAAGVGGSGGSAYGGQPHRTYEERAAAREQMMSSLRESSQQDRRVYVGNLSYDVKWHHLKDFMRSAGEVLFADVLLLPNGMSKVGAYTIVEYATREQAQQAVNTLSNQNLMGRLVYVREDREAEPRFTGTPAGGRGGYEGSGPPGGRGGFGGGFGGGMGPGGGAGGGGRQIYVSNLPYTVGWQDLKDLFRGAARNGAVVRADVHVGPDGRPKGSGIVAFESPDDARNAIQQFNGYDWQGRPLEVREDRFAGAQGFGGPRGGFGGGRGGFGGGFGGRGGFGGGRGGFGGGFGGGRGGFGGGYAGGAGGFDGGAGAPAAAPNPFTDYATAGTERSEIIFVRNLPWSTSNEDLVELFTTIGKVEQAEIQYEPNGRSRGTGVVRFDSVENADTAIEKFSGYQYGGRPLGLSFVKYQTPGGAGDAMDTEVTHLTQDQIICPSRWPYEKCPEDFCIVYGSILRDDRPLSDDVCWRCRAMTEGLDGERYEAKRPPIDHAFVVEGLENCSPEGRQKRAEHAGNCWFCGASSDGVRDCKACDGTGCAHKGKKRFVEDTPEGPAKKKRHTSASVAGGISKPRRGRPPGGKKNKLGVIKEEGHMKLTAPPSMGGDNTFQQKGIPTQHSGTFIRYGMNIDDEPFLDPSKAMGSYTSNHTSLYQYGTMEDYTVNRQQMGYSTLAPPDQAHPSIEFDHERSHGGSQIGNVGEGARSDQQPNLGHSENQFDQFSNNMQHNLLYPPPQDANNTLAPALHDTQPDPVAPVAQMTMDRFAPQPRYLPSPTLSVAHIDQHAPQGTSSGASPPTLTTTATATSAVAANTATIAPANPSSDSRLATPP</sequence>
<dbReference type="SUPFAM" id="SSF54928">
    <property type="entry name" value="RNA-binding domain, RBD"/>
    <property type="match status" value="3"/>
</dbReference>
<dbReference type="FunFam" id="3.30.70.330:FF:000280">
    <property type="entry name" value="RNA-binding domain-containing protein"/>
    <property type="match status" value="1"/>
</dbReference>
<evidence type="ECO:0000313" key="6">
    <source>
        <dbReference type="Proteomes" id="UP000249056"/>
    </source>
</evidence>
<feature type="domain" description="RRM" evidence="4">
    <location>
        <begin position="258"/>
        <end position="338"/>
    </location>
</feature>
<evidence type="ECO:0000256" key="1">
    <source>
        <dbReference type="ARBA" id="ARBA00022884"/>
    </source>
</evidence>
<dbReference type="GO" id="GO:0005737">
    <property type="term" value="C:cytoplasm"/>
    <property type="evidence" value="ECO:0007669"/>
    <property type="project" value="TreeGrafter"/>
</dbReference>
<dbReference type="SMART" id="SM00360">
    <property type="entry name" value="RRM"/>
    <property type="match status" value="3"/>
</dbReference>
<feature type="domain" description="RRM" evidence="4">
    <location>
        <begin position="423"/>
        <end position="500"/>
    </location>
</feature>
<dbReference type="GO" id="GO:1990904">
    <property type="term" value="C:ribonucleoprotein complex"/>
    <property type="evidence" value="ECO:0007669"/>
    <property type="project" value="TreeGrafter"/>
</dbReference>
<organism evidence="5 6">
    <name type="scientific">Monilinia fructigena</name>
    <dbReference type="NCBI Taxonomy" id="38457"/>
    <lineage>
        <taxon>Eukaryota</taxon>
        <taxon>Fungi</taxon>
        <taxon>Dikarya</taxon>
        <taxon>Ascomycota</taxon>
        <taxon>Pezizomycotina</taxon>
        <taxon>Leotiomycetes</taxon>
        <taxon>Helotiales</taxon>
        <taxon>Sclerotiniaceae</taxon>
        <taxon>Monilinia</taxon>
    </lineage>
</organism>
<feature type="region of interest" description="Disordered" evidence="3">
    <location>
        <begin position="214"/>
        <end position="243"/>
    </location>
</feature>
<feature type="region of interest" description="Disordered" evidence="3">
    <location>
        <begin position="773"/>
        <end position="838"/>
    </location>
</feature>
<dbReference type="Gene3D" id="3.30.70.330">
    <property type="match status" value="3"/>
</dbReference>
<protein>
    <recommendedName>
        <fullName evidence="4">RRM domain-containing protein</fullName>
    </recommendedName>
</protein>
<feature type="compositionally biased region" description="Basic residues" evidence="3">
    <location>
        <begin position="47"/>
        <end position="71"/>
    </location>
</feature>
<dbReference type="InterPro" id="IPR035979">
    <property type="entry name" value="RBD_domain_sf"/>
</dbReference>
<dbReference type="PANTHER" id="PTHR23003">
    <property type="entry name" value="RNA RECOGNITION MOTIF RRM DOMAIN CONTAINING PROTEIN"/>
    <property type="match status" value="1"/>
</dbReference>
<feature type="region of interest" description="Disordered" evidence="3">
    <location>
        <begin position="633"/>
        <end position="672"/>
    </location>
</feature>
<feature type="compositionally biased region" description="Gly residues" evidence="3">
    <location>
        <begin position="92"/>
        <end position="102"/>
    </location>
</feature>
<gene>
    <name evidence="5" type="ORF">DID88_002447</name>
</gene>
<dbReference type="FunFam" id="3.30.70.330:FF:000232">
    <property type="entry name" value="RNA-binding domain-containing protein"/>
    <property type="match status" value="1"/>
</dbReference>
<dbReference type="EMBL" id="QKRW01000027">
    <property type="protein sequence ID" value="RAL61958.1"/>
    <property type="molecule type" value="Genomic_DNA"/>
</dbReference>
<dbReference type="InterPro" id="IPR012677">
    <property type="entry name" value="Nucleotide-bd_a/b_plait_sf"/>
</dbReference>
<feature type="compositionally biased region" description="Polar residues" evidence="3">
    <location>
        <begin position="791"/>
        <end position="813"/>
    </location>
</feature>
<reference evidence="5 6" key="1">
    <citation type="submission" date="2018-06" db="EMBL/GenBank/DDBJ databases">
        <title>Genome Sequence of the Brown Rot Fungal Pathogen Monilinia fructigena.</title>
        <authorList>
            <person name="Landi L."/>
            <person name="De Miccolis Angelini R.M."/>
            <person name="Pollastro S."/>
            <person name="Abate D."/>
            <person name="Faretra F."/>
            <person name="Romanazzi G."/>
        </authorList>
    </citation>
    <scope>NUCLEOTIDE SEQUENCE [LARGE SCALE GENOMIC DNA]</scope>
    <source>
        <strain evidence="5 6">Mfrg269</strain>
    </source>
</reference>
<dbReference type="InterPro" id="IPR000504">
    <property type="entry name" value="RRM_dom"/>
</dbReference>